<dbReference type="InterPro" id="IPR006037">
    <property type="entry name" value="RCK_C"/>
</dbReference>
<evidence type="ECO:0000256" key="6">
    <source>
        <dbReference type="ARBA" id="ARBA00023065"/>
    </source>
</evidence>
<gene>
    <name evidence="9" type="ORF">GQE99_16010</name>
</gene>
<dbReference type="PANTHER" id="PTHR43833:SF5">
    <property type="entry name" value="TRK SYSTEM POTASSIUM UPTAKE PROTEIN TRKA"/>
    <property type="match status" value="1"/>
</dbReference>
<dbReference type="RefSeq" id="WP_161352641.1">
    <property type="nucleotide sequence ID" value="NZ_WTUX01000019.1"/>
</dbReference>
<dbReference type="InterPro" id="IPR006036">
    <property type="entry name" value="K_uptake_TrkA"/>
</dbReference>
<dbReference type="InterPro" id="IPR003148">
    <property type="entry name" value="RCK_N"/>
</dbReference>
<organism evidence="9 10">
    <name type="scientific">Maritimibacter harenae</name>
    <dbReference type="NCBI Taxonomy" id="2606218"/>
    <lineage>
        <taxon>Bacteria</taxon>
        <taxon>Pseudomonadati</taxon>
        <taxon>Pseudomonadota</taxon>
        <taxon>Alphaproteobacteria</taxon>
        <taxon>Rhodobacterales</taxon>
        <taxon>Roseobacteraceae</taxon>
        <taxon>Maritimibacter</taxon>
    </lineage>
</organism>
<dbReference type="GO" id="GO:0005886">
    <property type="term" value="C:plasma membrane"/>
    <property type="evidence" value="ECO:0007669"/>
    <property type="project" value="InterPro"/>
</dbReference>
<dbReference type="InterPro" id="IPR036721">
    <property type="entry name" value="RCK_C_sf"/>
</dbReference>
<protein>
    <recommendedName>
        <fullName evidence="1">Trk system potassium uptake protein TrkA</fullName>
    </recommendedName>
</protein>
<dbReference type="InterPro" id="IPR036291">
    <property type="entry name" value="NAD(P)-bd_dom_sf"/>
</dbReference>
<dbReference type="Pfam" id="PF02080">
    <property type="entry name" value="TrkA_C"/>
    <property type="match status" value="1"/>
</dbReference>
<dbReference type="EMBL" id="WTUX01000019">
    <property type="protein sequence ID" value="MZR14525.1"/>
    <property type="molecule type" value="Genomic_DNA"/>
</dbReference>
<feature type="domain" description="RCK N-terminal" evidence="7">
    <location>
        <begin position="1"/>
        <end position="117"/>
    </location>
</feature>
<evidence type="ECO:0000256" key="5">
    <source>
        <dbReference type="ARBA" id="ARBA00023027"/>
    </source>
</evidence>
<keyword evidence="3" id="KW-0633">Potassium transport</keyword>
<reference evidence="9 10" key="1">
    <citation type="submission" date="2019-12" db="EMBL/GenBank/DDBJ databases">
        <title>Maritimibacter sp. nov. sp. isolated from sea sand.</title>
        <authorList>
            <person name="Kim J."/>
            <person name="Jeong S.E."/>
            <person name="Jung H.S."/>
            <person name="Jeon C.O."/>
        </authorList>
    </citation>
    <scope>NUCLEOTIDE SEQUENCE [LARGE SCALE GENOMIC DNA]</scope>
    <source>
        <strain evidence="9 10">DP07</strain>
    </source>
</reference>
<dbReference type="SUPFAM" id="SSF116726">
    <property type="entry name" value="TrkA C-terminal domain-like"/>
    <property type="match status" value="1"/>
</dbReference>
<dbReference type="Pfam" id="PF02254">
    <property type="entry name" value="TrkA_N"/>
    <property type="match status" value="1"/>
</dbReference>
<keyword evidence="10" id="KW-1185">Reference proteome</keyword>
<dbReference type="Proteomes" id="UP000467322">
    <property type="component" value="Unassembled WGS sequence"/>
</dbReference>
<keyword evidence="4" id="KW-0630">Potassium</keyword>
<dbReference type="PRINTS" id="PR00335">
    <property type="entry name" value="KUPTAKETRKA"/>
</dbReference>
<keyword evidence="2" id="KW-0813">Transport</keyword>
<dbReference type="GO" id="GO:0015079">
    <property type="term" value="F:potassium ion transmembrane transporter activity"/>
    <property type="evidence" value="ECO:0007669"/>
    <property type="project" value="InterPro"/>
</dbReference>
<evidence type="ECO:0000256" key="3">
    <source>
        <dbReference type="ARBA" id="ARBA00022538"/>
    </source>
</evidence>
<dbReference type="PANTHER" id="PTHR43833">
    <property type="entry name" value="POTASSIUM CHANNEL PROTEIN 2-RELATED-RELATED"/>
    <property type="match status" value="1"/>
</dbReference>
<proteinExistence type="predicted"/>
<evidence type="ECO:0000256" key="1">
    <source>
        <dbReference type="ARBA" id="ARBA00017378"/>
    </source>
</evidence>
<keyword evidence="5" id="KW-0520">NAD</keyword>
<comment type="caution">
    <text evidence="9">The sequence shown here is derived from an EMBL/GenBank/DDBJ whole genome shotgun (WGS) entry which is preliminary data.</text>
</comment>
<dbReference type="SUPFAM" id="SSF51735">
    <property type="entry name" value="NAD(P)-binding Rossmann-fold domains"/>
    <property type="match status" value="1"/>
</dbReference>
<dbReference type="InterPro" id="IPR050721">
    <property type="entry name" value="Trk_Ktr_HKT_K-transport"/>
</dbReference>
<sequence>MKIVIVGASRFGVSTAEQLVETGHQVVLVDTNRERLDEMAENLDCGMLHGDGSLPTVQREAFGDHADALILLTNTDDVNIMAALVGRSVGFERVIPQIVRSELVAVCEELGLDDLVTPHQTLARSLLRMLEDHSDAALELRFRNGLTVRSYTIGEKLAGTKIGALDLPDRCRVMGIATEEDERLGDDETVLEEGNRLIVTVEDDIVDDVDEIFESQDSGDRSEKDDRS</sequence>
<evidence type="ECO:0000259" key="8">
    <source>
        <dbReference type="PROSITE" id="PS51202"/>
    </source>
</evidence>
<dbReference type="PROSITE" id="PS51201">
    <property type="entry name" value="RCK_N"/>
    <property type="match status" value="1"/>
</dbReference>
<dbReference type="AlphaFoldDB" id="A0A845M3B2"/>
<evidence type="ECO:0000256" key="4">
    <source>
        <dbReference type="ARBA" id="ARBA00022958"/>
    </source>
</evidence>
<dbReference type="PROSITE" id="PS51202">
    <property type="entry name" value="RCK_C"/>
    <property type="match status" value="1"/>
</dbReference>
<name>A0A845M3B2_9RHOB</name>
<evidence type="ECO:0000313" key="9">
    <source>
        <dbReference type="EMBL" id="MZR14525.1"/>
    </source>
</evidence>
<dbReference type="Gene3D" id="3.40.50.720">
    <property type="entry name" value="NAD(P)-binding Rossmann-like Domain"/>
    <property type="match status" value="1"/>
</dbReference>
<evidence type="ECO:0000259" key="7">
    <source>
        <dbReference type="PROSITE" id="PS51201"/>
    </source>
</evidence>
<feature type="domain" description="RCK C-terminal" evidence="8">
    <location>
        <begin position="135"/>
        <end position="215"/>
    </location>
</feature>
<evidence type="ECO:0000256" key="2">
    <source>
        <dbReference type="ARBA" id="ARBA00022448"/>
    </source>
</evidence>
<evidence type="ECO:0000313" key="10">
    <source>
        <dbReference type="Proteomes" id="UP000467322"/>
    </source>
</evidence>
<accession>A0A845M3B2</accession>
<dbReference type="Gene3D" id="3.30.70.1450">
    <property type="entry name" value="Regulator of K+ conductance, C-terminal domain"/>
    <property type="match status" value="1"/>
</dbReference>
<keyword evidence="6" id="KW-0406">Ion transport</keyword>